<protein>
    <submittedName>
        <fullName evidence="2">Uncharacterized protein</fullName>
    </submittedName>
</protein>
<gene>
    <name evidence="2" type="ORF">PT974_00204</name>
</gene>
<sequence length="174" mass="18610">MLFKPLALITIALSAYQAQAAITALEMVNSLTAFAIQAGELQKAVDSLNANNVDTVGAGITHSLSLLQKPSKDLQDALAGYKDANFSENDQVLITNAFKAMTSAADSLATSLVDKRRSMGGNPQIESILDNVSGELLNLIHATLWGLYYPVVLPFNVLVSMIERILSYSIPGLN</sequence>
<accession>A0ABR0T062</accession>
<evidence type="ECO:0000313" key="2">
    <source>
        <dbReference type="EMBL" id="KAK5997841.1"/>
    </source>
</evidence>
<feature type="chain" id="PRO_5045990187" evidence="1">
    <location>
        <begin position="21"/>
        <end position="174"/>
    </location>
</feature>
<name>A0ABR0T062_9HYPO</name>
<feature type="signal peptide" evidence="1">
    <location>
        <begin position="1"/>
        <end position="20"/>
    </location>
</feature>
<keyword evidence="3" id="KW-1185">Reference proteome</keyword>
<organism evidence="2 3">
    <name type="scientific">Cladobotryum mycophilum</name>
    <dbReference type="NCBI Taxonomy" id="491253"/>
    <lineage>
        <taxon>Eukaryota</taxon>
        <taxon>Fungi</taxon>
        <taxon>Dikarya</taxon>
        <taxon>Ascomycota</taxon>
        <taxon>Pezizomycotina</taxon>
        <taxon>Sordariomycetes</taxon>
        <taxon>Hypocreomycetidae</taxon>
        <taxon>Hypocreales</taxon>
        <taxon>Hypocreaceae</taxon>
        <taxon>Cladobotryum</taxon>
    </lineage>
</organism>
<dbReference type="Proteomes" id="UP001338125">
    <property type="component" value="Unassembled WGS sequence"/>
</dbReference>
<reference evidence="2 3" key="1">
    <citation type="submission" date="2024-01" db="EMBL/GenBank/DDBJ databases">
        <title>Complete genome of Cladobotryum mycophilum ATHUM6906.</title>
        <authorList>
            <person name="Christinaki A.C."/>
            <person name="Myridakis A.I."/>
            <person name="Kouvelis V.N."/>
        </authorList>
    </citation>
    <scope>NUCLEOTIDE SEQUENCE [LARGE SCALE GENOMIC DNA]</scope>
    <source>
        <strain evidence="2 3">ATHUM6906</strain>
    </source>
</reference>
<evidence type="ECO:0000313" key="3">
    <source>
        <dbReference type="Proteomes" id="UP001338125"/>
    </source>
</evidence>
<keyword evidence="1" id="KW-0732">Signal</keyword>
<evidence type="ECO:0000256" key="1">
    <source>
        <dbReference type="SAM" id="SignalP"/>
    </source>
</evidence>
<dbReference type="EMBL" id="JAVFKD010000001">
    <property type="protein sequence ID" value="KAK5997841.1"/>
    <property type="molecule type" value="Genomic_DNA"/>
</dbReference>
<comment type="caution">
    <text evidence="2">The sequence shown here is derived from an EMBL/GenBank/DDBJ whole genome shotgun (WGS) entry which is preliminary data.</text>
</comment>
<proteinExistence type="predicted"/>